<dbReference type="InterPro" id="IPR036864">
    <property type="entry name" value="Zn2-C6_fun-type_DNA-bd_sf"/>
</dbReference>
<evidence type="ECO:0000313" key="3">
    <source>
        <dbReference type="EMBL" id="KDN46258.1"/>
    </source>
</evidence>
<reference evidence="3 4" key="1">
    <citation type="submission" date="2014-05" db="EMBL/GenBank/DDBJ databases">
        <title>Draft genome sequence of a rare smut relative, Tilletiaria anomala UBC 951.</title>
        <authorList>
            <consortium name="DOE Joint Genome Institute"/>
            <person name="Toome M."/>
            <person name="Kuo A."/>
            <person name="Henrissat B."/>
            <person name="Lipzen A."/>
            <person name="Tritt A."/>
            <person name="Yoshinaga Y."/>
            <person name="Zane M."/>
            <person name="Barry K."/>
            <person name="Grigoriev I.V."/>
            <person name="Spatafora J.W."/>
            <person name="Aimea M.C."/>
        </authorList>
    </citation>
    <scope>NUCLEOTIDE SEQUENCE [LARGE SCALE GENOMIC DNA]</scope>
    <source>
        <strain evidence="3 4">UBC 951</strain>
    </source>
</reference>
<dbReference type="GO" id="GO:0008270">
    <property type="term" value="F:zinc ion binding"/>
    <property type="evidence" value="ECO:0007669"/>
    <property type="project" value="InterPro"/>
</dbReference>
<dbReference type="PROSITE" id="PS50048">
    <property type="entry name" value="ZN2_CY6_FUNGAL_2"/>
    <property type="match status" value="1"/>
</dbReference>
<feature type="region of interest" description="Disordered" evidence="1">
    <location>
        <begin position="377"/>
        <end position="430"/>
    </location>
</feature>
<feature type="region of interest" description="Disordered" evidence="1">
    <location>
        <begin position="212"/>
        <end position="275"/>
    </location>
</feature>
<dbReference type="HOGENOM" id="CLU_638070_0_0_1"/>
<keyword evidence="4" id="KW-1185">Reference proteome</keyword>
<dbReference type="OrthoDB" id="3434319at2759"/>
<evidence type="ECO:0000259" key="2">
    <source>
        <dbReference type="PROSITE" id="PS50048"/>
    </source>
</evidence>
<feature type="region of interest" description="Disordered" evidence="1">
    <location>
        <begin position="94"/>
        <end position="157"/>
    </location>
</feature>
<dbReference type="InParanoid" id="A0A066W141"/>
<comment type="caution">
    <text evidence="3">The sequence shown here is derived from an EMBL/GenBank/DDBJ whole genome shotgun (WGS) entry which is preliminary data.</text>
</comment>
<dbReference type="Gene3D" id="4.10.240.10">
    <property type="entry name" value="Zn(2)-C6 fungal-type DNA-binding domain"/>
    <property type="match status" value="1"/>
</dbReference>
<dbReference type="CDD" id="cd00067">
    <property type="entry name" value="GAL4"/>
    <property type="match status" value="1"/>
</dbReference>
<dbReference type="SUPFAM" id="SSF57701">
    <property type="entry name" value="Zn2/Cys6 DNA-binding domain"/>
    <property type="match status" value="1"/>
</dbReference>
<protein>
    <recommendedName>
        <fullName evidence="2">Zn(2)-C6 fungal-type domain-containing protein</fullName>
    </recommendedName>
</protein>
<dbReference type="GeneID" id="25264366"/>
<name>A0A066W141_TILAU</name>
<feature type="compositionally biased region" description="Polar residues" evidence="1">
    <location>
        <begin position="378"/>
        <end position="402"/>
    </location>
</feature>
<dbReference type="EMBL" id="JMSN01000036">
    <property type="protein sequence ID" value="KDN46258.1"/>
    <property type="molecule type" value="Genomic_DNA"/>
</dbReference>
<dbReference type="SMART" id="SM00066">
    <property type="entry name" value="GAL4"/>
    <property type="match status" value="1"/>
</dbReference>
<evidence type="ECO:0000256" key="1">
    <source>
        <dbReference type="SAM" id="MobiDB-lite"/>
    </source>
</evidence>
<dbReference type="AlphaFoldDB" id="A0A066W141"/>
<dbReference type="GO" id="GO:0000981">
    <property type="term" value="F:DNA-binding transcription factor activity, RNA polymerase II-specific"/>
    <property type="evidence" value="ECO:0007669"/>
    <property type="project" value="InterPro"/>
</dbReference>
<dbReference type="RefSeq" id="XP_013243469.1">
    <property type="nucleotide sequence ID" value="XM_013388015.1"/>
</dbReference>
<evidence type="ECO:0000313" key="4">
    <source>
        <dbReference type="Proteomes" id="UP000027361"/>
    </source>
</evidence>
<gene>
    <name evidence="3" type="ORF">K437DRAFT_256218</name>
</gene>
<proteinExistence type="predicted"/>
<feature type="region of interest" description="Disordered" evidence="1">
    <location>
        <begin position="21"/>
        <end position="73"/>
    </location>
</feature>
<organism evidence="3 4">
    <name type="scientific">Tilletiaria anomala (strain ATCC 24038 / CBS 436.72 / UBC 951)</name>
    <dbReference type="NCBI Taxonomy" id="1037660"/>
    <lineage>
        <taxon>Eukaryota</taxon>
        <taxon>Fungi</taxon>
        <taxon>Dikarya</taxon>
        <taxon>Basidiomycota</taxon>
        <taxon>Ustilaginomycotina</taxon>
        <taxon>Exobasidiomycetes</taxon>
        <taxon>Georgefischeriales</taxon>
        <taxon>Tilletiariaceae</taxon>
        <taxon>Tilletiaria</taxon>
    </lineage>
</organism>
<dbReference type="InterPro" id="IPR001138">
    <property type="entry name" value="Zn2Cys6_DnaBD"/>
</dbReference>
<sequence>MDEESLRAQAYAIAQVLAAQAGNAPEEPPPPASYHAALQHEEPEANIGEDAPPSAGQDRAAFEVAQQDAGDATNMYFDESLAVDTSVAPEADATIASMAGPGGEQHADYAGVTDAATRKKRGSSKAANGEGGKRRRKDNDPNAPPKQTRSKRDAYARVSCEPCRKKKSRCILPPHIEAVEDITEPLEGSDRCTRCVKLNLNCVMRATQKQKEMAAHQRQQHHHLPSEPQNASAIQSGSHSAASSSAFGLDQNGDSSIYHESGNGGDPTAPKHYDGSQQLAVGNAINARPNMAKSSSTRSTIEEGCVSGITDEYGAALTQDAASMRLLAMLAVSSQEVTSVAPTSAPAHGTDATFAFDPSLENLQQNLFEAAAGVQAGDETNQPGDEQQPQQNDASRQFSGQEHLQFEQEHQAQPHQEQVTEAEAVHTETV</sequence>
<accession>A0A066W141</accession>
<feature type="compositionally biased region" description="Low complexity" evidence="1">
    <location>
        <begin position="231"/>
        <end position="246"/>
    </location>
</feature>
<feature type="domain" description="Zn(2)-C6 fungal-type" evidence="2">
    <location>
        <begin position="159"/>
        <end position="204"/>
    </location>
</feature>
<dbReference type="Proteomes" id="UP000027361">
    <property type="component" value="Unassembled WGS sequence"/>
</dbReference>